<evidence type="ECO:0000259" key="3">
    <source>
        <dbReference type="Pfam" id="PF02771"/>
    </source>
</evidence>
<evidence type="ECO:0000259" key="4">
    <source>
        <dbReference type="Pfam" id="PF08028"/>
    </source>
</evidence>
<feature type="domain" description="Acyl-CoA dehydrogenase C-terminal" evidence="4">
    <location>
        <begin position="239"/>
        <end position="354"/>
    </location>
</feature>
<dbReference type="SUPFAM" id="SSF56645">
    <property type="entry name" value="Acyl-CoA dehydrogenase NM domain-like"/>
    <property type="match status" value="1"/>
</dbReference>
<dbReference type="OrthoDB" id="1170793at2"/>
<reference evidence="5 6" key="1">
    <citation type="submission" date="2016-10" db="EMBL/GenBank/DDBJ databases">
        <authorList>
            <person name="de Groot N.N."/>
        </authorList>
    </citation>
    <scope>NUCLEOTIDE SEQUENCE [LARGE SCALE GENOMIC DNA]</scope>
    <source>
        <strain evidence="5 6">DSM 25186</strain>
    </source>
</reference>
<protein>
    <submittedName>
        <fullName evidence="5">Acyl-CoA dehydrogenase</fullName>
    </submittedName>
</protein>
<dbReference type="InterPro" id="IPR009100">
    <property type="entry name" value="AcylCoA_DH/oxidase_NM_dom_sf"/>
</dbReference>
<dbReference type="GO" id="GO:0008470">
    <property type="term" value="F:3-methylbutanoyl-CoA dehydrogenase activity"/>
    <property type="evidence" value="ECO:0007669"/>
    <property type="project" value="TreeGrafter"/>
</dbReference>
<evidence type="ECO:0000313" key="6">
    <source>
        <dbReference type="Proteomes" id="UP000198510"/>
    </source>
</evidence>
<proteinExistence type="predicted"/>
<dbReference type="InterPro" id="IPR037069">
    <property type="entry name" value="AcylCoA_DH/ox_N_sf"/>
</dbReference>
<dbReference type="PANTHER" id="PTHR43884:SF12">
    <property type="entry name" value="ISOVALERYL-COA DEHYDROGENASE, MITOCHONDRIAL-RELATED"/>
    <property type="match status" value="1"/>
</dbReference>
<organism evidence="5 6">
    <name type="scientific">Catalinimonas alkaloidigena</name>
    <dbReference type="NCBI Taxonomy" id="1075417"/>
    <lineage>
        <taxon>Bacteria</taxon>
        <taxon>Pseudomonadati</taxon>
        <taxon>Bacteroidota</taxon>
        <taxon>Cytophagia</taxon>
        <taxon>Cytophagales</taxon>
        <taxon>Catalimonadaceae</taxon>
        <taxon>Catalinimonas</taxon>
    </lineage>
</organism>
<dbReference type="GO" id="GO:0050660">
    <property type="term" value="F:flavin adenine dinucleotide binding"/>
    <property type="evidence" value="ECO:0007669"/>
    <property type="project" value="InterPro"/>
</dbReference>
<evidence type="ECO:0000313" key="5">
    <source>
        <dbReference type="EMBL" id="SDM25084.1"/>
    </source>
</evidence>
<dbReference type="InterPro" id="IPR013107">
    <property type="entry name" value="Acyl-CoA_DH_C"/>
</dbReference>
<keyword evidence="1" id="KW-0560">Oxidoreductase</keyword>
<dbReference type="GO" id="GO:0006552">
    <property type="term" value="P:L-leucine catabolic process"/>
    <property type="evidence" value="ECO:0007669"/>
    <property type="project" value="TreeGrafter"/>
</dbReference>
<gene>
    <name evidence="5" type="ORF">SAMN05421823_111223</name>
</gene>
<dbReference type="InterPro" id="IPR013786">
    <property type="entry name" value="AcylCoA_DH/ox_N"/>
</dbReference>
<dbReference type="SUPFAM" id="SSF47203">
    <property type="entry name" value="Acyl-CoA dehydrogenase C-terminal domain-like"/>
    <property type="match status" value="1"/>
</dbReference>
<dbReference type="Pfam" id="PF02771">
    <property type="entry name" value="Acyl-CoA_dh_N"/>
    <property type="match status" value="1"/>
</dbReference>
<dbReference type="STRING" id="1075417.SAMN05421823_111223"/>
<dbReference type="Proteomes" id="UP000198510">
    <property type="component" value="Unassembled WGS sequence"/>
</dbReference>
<dbReference type="RefSeq" id="WP_089686877.1">
    <property type="nucleotide sequence ID" value="NZ_FNFO01000011.1"/>
</dbReference>
<keyword evidence="6" id="KW-1185">Reference proteome</keyword>
<dbReference type="InterPro" id="IPR036250">
    <property type="entry name" value="AcylCo_DH-like_C"/>
</dbReference>
<dbReference type="PIRSF" id="PIRSF016578">
    <property type="entry name" value="HsaA"/>
    <property type="match status" value="1"/>
</dbReference>
<keyword evidence="2" id="KW-0472">Membrane</keyword>
<dbReference type="Pfam" id="PF08028">
    <property type="entry name" value="Acyl-CoA_dh_2"/>
    <property type="match status" value="1"/>
</dbReference>
<dbReference type="Gene3D" id="2.40.110.10">
    <property type="entry name" value="Butyryl-CoA Dehydrogenase, subunit A, domain 2"/>
    <property type="match status" value="1"/>
</dbReference>
<dbReference type="InterPro" id="IPR046373">
    <property type="entry name" value="Acyl-CoA_Oxase/DH_mid-dom_sf"/>
</dbReference>
<sequence>MEHVIAHDWIALVEELGPTLATNAATADQHDTFVQANYALLKEHRFFSALIPEELGGAGSSHRAMCDTLRTMAHYCSSTALALSMHQHLVAANVWKYKRGQGAADMLQKVAAQQLILVSTGAGDWLESSGQVEKTEGGYLVTAQKHFASQAPVGNVLVTSAPYEAPEAGWQVLHFPVPFRTEGLTVLDDWYTLGMRGTGSHTVRLDRVFVPESAIVLKRPRGTYHPVWNVILTVAMPLIMAVYVGIAERAEQLVLATLRAKAQRPPHVPYLVGEMHNALTTARVLWQDTIRLCQNFDFQPEDAQGIAILTRKTEIANAAIRTVEKAMEALGGASFFRHQELERLFRDVKAGPFHPLPEKPQQRFTGDYLLDPAQTLSFF</sequence>
<dbReference type="Gene3D" id="1.10.540.10">
    <property type="entry name" value="Acyl-CoA dehydrogenase/oxidase, N-terminal domain"/>
    <property type="match status" value="1"/>
</dbReference>
<name>A0A1G9RPG5_9BACT</name>
<feature type="transmembrane region" description="Helical" evidence="2">
    <location>
        <begin position="227"/>
        <end position="246"/>
    </location>
</feature>
<dbReference type="Gene3D" id="1.20.140.10">
    <property type="entry name" value="Butyryl-CoA Dehydrogenase, subunit A, domain 3"/>
    <property type="match status" value="1"/>
</dbReference>
<accession>A0A1G9RPG5</accession>
<dbReference type="PANTHER" id="PTHR43884">
    <property type="entry name" value="ACYL-COA DEHYDROGENASE"/>
    <property type="match status" value="1"/>
</dbReference>
<dbReference type="AlphaFoldDB" id="A0A1G9RPG5"/>
<evidence type="ECO:0000256" key="2">
    <source>
        <dbReference type="SAM" id="Phobius"/>
    </source>
</evidence>
<evidence type="ECO:0000256" key="1">
    <source>
        <dbReference type="ARBA" id="ARBA00023002"/>
    </source>
</evidence>
<keyword evidence="2" id="KW-1133">Transmembrane helix</keyword>
<feature type="domain" description="Acyl-CoA dehydrogenase/oxidase N-terminal" evidence="3">
    <location>
        <begin position="20"/>
        <end position="110"/>
    </location>
</feature>
<keyword evidence="2" id="KW-0812">Transmembrane</keyword>
<dbReference type="EMBL" id="FNFO01000011">
    <property type="protein sequence ID" value="SDM25084.1"/>
    <property type="molecule type" value="Genomic_DNA"/>
</dbReference>